<organism evidence="3">
    <name type="scientific">Bodo saltans virus</name>
    <dbReference type="NCBI Taxonomy" id="2024608"/>
    <lineage>
        <taxon>Viruses</taxon>
        <taxon>Varidnaviria</taxon>
        <taxon>Bamfordvirae</taxon>
        <taxon>Nucleocytoviricota</taxon>
        <taxon>Megaviricetes</taxon>
        <taxon>Imitervirales</taxon>
        <taxon>Mimiviridae</taxon>
        <taxon>Klosneuvirinae</taxon>
        <taxon>Theiavirus</taxon>
        <taxon>Theiavirus salishense</taxon>
    </lineage>
</organism>
<accession>A0A2H4UUD4</accession>
<feature type="compositionally biased region" description="Basic and acidic residues" evidence="1">
    <location>
        <begin position="25"/>
        <end position="41"/>
    </location>
</feature>
<dbReference type="Proteomes" id="UP000240325">
    <property type="component" value="Segment"/>
</dbReference>
<dbReference type="SUPFAM" id="SSF46565">
    <property type="entry name" value="Chaperone J-domain"/>
    <property type="match status" value="1"/>
</dbReference>
<proteinExistence type="predicted"/>
<feature type="domain" description="J" evidence="2">
    <location>
        <begin position="47"/>
        <end position="125"/>
    </location>
</feature>
<dbReference type="PROSITE" id="PS50076">
    <property type="entry name" value="DNAJ_2"/>
    <property type="match status" value="1"/>
</dbReference>
<dbReference type="PRINTS" id="PR00625">
    <property type="entry name" value="JDOMAIN"/>
</dbReference>
<evidence type="ECO:0000313" key="4">
    <source>
        <dbReference type="Proteomes" id="UP000240325"/>
    </source>
</evidence>
<reference evidence="3" key="1">
    <citation type="journal article" date="2017" name="Elife">
        <title>The kinetoplastid-infecting Bodo saltans virus (BsV), a window into the most abundant giant viruses in the sea.</title>
        <authorList>
            <person name="Deeg C.M."/>
            <person name="Chow C.-E.T."/>
            <person name="Suttle C.A."/>
        </authorList>
    </citation>
    <scope>NUCLEOTIDE SEQUENCE</scope>
    <source>
        <strain evidence="3">NG1</strain>
    </source>
</reference>
<keyword evidence="4" id="KW-1185">Reference proteome</keyword>
<evidence type="ECO:0000256" key="1">
    <source>
        <dbReference type="SAM" id="MobiDB-lite"/>
    </source>
</evidence>
<name>A0A2H4UUD4_9VIRU</name>
<dbReference type="Gene3D" id="1.10.287.110">
    <property type="entry name" value="DnaJ domain"/>
    <property type="match status" value="1"/>
</dbReference>
<dbReference type="Pfam" id="PF00226">
    <property type="entry name" value="DnaJ"/>
    <property type="match status" value="1"/>
</dbReference>
<feature type="region of interest" description="Disordered" evidence="1">
    <location>
        <begin position="1"/>
        <end position="47"/>
    </location>
</feature>
<evidence type="ECO:0000313" key="3">
    <source>
        <dbReference type="EMBL" id="ATZ80449.1"/>
    </source>
</evidence>
<evidence type="ECO:0000259" key="2">
    <source>
        <dbReference type="PROSITE" id="PS50076"/>
    </source>
</evidence>
<protein>
    <submittedName>
        <fullName evidence="3">J domain-containing protein</fullName>
    </submittedName>
</protein>
<gene>
    <name evidence="3" type="ORF">BMW23_0395</name>
</gene>
<sequence>MQEDDLSNIIQGIRNSVEKTKHRSKTPDSDKHEKKIQEHESSTSTPDYYKVIGCTSTDKHEIIVKKCNEMLAKYHPDKNIAKVKKYPIEEQKNMQNKYDSMYRLIRKASEFLKDPEKRKYYDSYRKSNEQRDFVAHKHSFDSFKKTQDNDITPEQRQMAELAYRARSLETDKKHGFDSSKNYAKDSYKFTNEDYSRRMTDLTEERDQQEAECSRENMFDGHAFDPIKFNRKFEQMQKRKNKHKTHRNEDTSIIKWEGVAAYNNYNDTTGNYVAITEDGTGYEDLYKTSKEADCIFADKLCSDDEKSLPSSDSDENIDVSYVKDYDANKGETMRAYEKIMLERDNDNAKFDALSITKGWGNIKDNPMNISAQMGDFAGFETLGYEREKKSKNDFNTAYNALMFDRGQK</sequence>
<dbReference type="EMBL" id="MF782455">
    <property type="protein sequence ID" value="ATZ80449.1"/>
    <property type="molecule type" value="Genomic_DNA"/>
</dbReference>
<dbReference type="InterPro" id="IPR036869">
    <property type="entry name" value="J_dom_sf"/>
</dbReference>
<dbReference type="InterPro" id="IPR001623">
    <property type="entry name" value="DnaJ_domain"/>
</dbReference>